<reference evidence="4" key="1">
    <citation type="journal article" date="2005" name="Environ. Microbiol.">
        <title>Genetic and functional properties of uncultivated thermophilic crenarchaeotes from a subsurface gold mine as revealed by analysis of genome fragments.</title>
        <authorList>
            <person name="Nunoura T."/>
            <person name="Hirayama H."/>
            <person name="Takami H."/>
            <person name="Oida H."/>
            <person name="Nishi S."/>
            <person name="Shimamura S."/>
            <person name="Suzuki Y."/>
            <person name="Inagaki F."/>
            <person name="Takai K."/>
            <person name="Nealson K.H."/>
            <person name="Horikoshi K."/>
        </authorList>
    </citation>
    <scope>NUCLEOTIDE SEQUENCE</scope>
</reference>
<evidence type="ECO:0000259" key="3">
    <source>
        <dbReference type="Pfam" id="PF16653"/>
    </source>
</evidence>
<dbReference type="Gene3D" id="3.40.50.720">
    <property type="entry name" value="NAD(P)-binding Rossmann-like Domain"/>
    <property type="match status" value="1"/>
</dbReference>
<dbReference type="GO" id="GO:0016491">
    <property type="term" value="F:oxidoreductase activity"/>
    <property type="evidence" value="ECO:0007669"/>
    <property type="project" value="UniProtKB-KW"/>
</dbReference>
<reference evidence="4" key="2">
    <citation type="journal article" date="2012" name="PLoS ONE">
        <title>A Deeply Branching Thermophilic Bacterium with an Ancient Acetyl-CoA Pathway Dominates a Subsurface Ecosystem.</title>
        <authorList>
            <person name="Takami H."/>
            <person name="Noguchi H."/>
            <person name="Takaki Y."/>
            <person name="Uchiyama I."/>
            <person name="Toyoda A."/>
            <person name="Nishi S."/>
            <person name="Chee G.-J."/>
            <person name="Arai W."/>
            <person name="Nunoura T."/>
            <person name="Itoh T."/>
            <person name="Hattori M."/>
            <person name="Takai K."/>
        </authorList>
    </citation>
    <scope>NUCLEOTIDE SEQUENCE</scope>
</reference>
<gene>
    <name evidence="4" type="ORF">HGMM_F48D12C17</name>
</gene>
<dbReference type="PANTHER" id="PTHR11133">
    <property type="entry name" value="SACCHAROPINE DEHYDROGENASE"/>
    <property type="match status" value="1"/>
</dbReference>
<dbReference type="InterPro" id="IPR036291">
    <property type="entry name" value="NAD(P)-bd_dom_sf"/>
</dbReference>
<dbReference type="Pfam" id="PF03435">
    <property type="entry name" value="Sacchrp_dh_NADP"/>
    <property type="match status" value="1"/>
</dbReference>
<accession>H5SM32</accession>
<sequence length="389" mass="43155">MGYRYVVIGAGRQGTAAAYDLARFGEAESILLVDARLEAAQAAAERVNRLIGRAVAMAAQADAADEEALVSILQGADVALSAVPYYFNLGLTRACIRARVSMNDMGGNTDVVWKQLEMDTAARAAGVSIVPDCGMGPGLINHMGVYVMELLDEPREVYLYDAGLPQEPTPPWNYQCTFHINGLTNEYDGEATFIREGKIVKVPTFTELEYIDFPPLGKLEAFVISGSMSTTPYTHLGRLQRYENKVLRYPGHFHTFEAYKRLGLFSETPIEVDGQMVVPRQVYHALLEPQLKAPPGMKDICIMRAVGIGKKDGREQKVIIDLIDRYDEATGFTAMERLTGWHCAIMMGFQARKVIPAGAHRMEQTVPAAQVMAEIRKRGIQFTIRWEQV</sequence>
<dbReference type="PANTHER" id="PTHR11133:SF22">
    <property type="entry name" value="ALPHA-AMINOADIPIC SEMIALDEHYDE SYNTHASE, MITOCHONDRIAL"/>
    <property type="match status" value="1"/>
</dbReference>
<proteinExistence type="predicted"/>
<dbReference type="InterPro" id="IPR032095">
    <property type="entry name" value="Sacchrp_dh-like_C"/>
</dbReference>
<dbReference type="AlphaFoldDB" id="H5SM32"/>
<keyword evidence="1" id="KW-0560">Oxidoreductase</keyword>
<dbReference type="Pfam" id="PF16653">
    <property type="entry name" value="Sacchrp_dh_C"/>
    <property type="match status" value="1"/>
</dbReference>
<evidence type="ECO:0000259" key="2">
    <source>
        <dbReference type="Pfam" id="PF03435"/>
    </source>
</evidence>
<dbReference type="SUPFAM" id="SSF51735">
    <property type="entry name" value="NAD(P)-binding Rossmann-fold domains"/>
    <property type="match status" value="1"/>
</dbReference>
<dbReference type="SUPFAM" id="SSF55347">
    <property type="entry name" value="Glyceraldehyde-3-phosphate dehydrogenase-like, C-terminal domain"/>
    <property type="match status" value="1"/>
</dbReference>
<dbReference type="InterPro" id="IPR005097">
    <property type="entry name" value="Sacchrp_dh_NADP-bd"/>
</dbReference>
<organism evidence="4">
    <name type="scientific">uncultured Chloroflexota bacterium</name>
    <dbReference type="NCBI Taxonomy" id="166587"/>
    <lineage>
        <taxon>Bacteria</taxon>
        <taxon>Bacillati</taxon>
        <taxon>Chloroflexota</taxon>
        <taxon>environmental samples</taxon>
    </lineage>
</organism>
<dbReference type="InterPro" id="IPR051168">
    <property type="entry name" value="AASS"/>
</dbReference>
<evidence type="ECO:0000313" key="4">
    <source>
        <dbReference type="EMBL" id="BAL57218.1"/>
    </source>
</evidence>
<feature type="domain" description="Saccharopine dehydrogenase NADP binding" evidence="2">
    <location>
        <begin position="6"/>
        <end position="130"/>
    </location>
</feature>
<dbReference type="Gene3D" id="3.30.360.10">
    <property type="entry name" value="Dihydrodipicolinate Reductase, domain 2"/>
    <property type="match status" value="1"/>
</dbReference>
<evidence type="ECO:0000256" key="1">
    <source>
        <dbReference type="ARBA" id="ARBA00023002"/>
    </source>
</evidence>
<dbReference type="EMBL" id="AP011770">
    <property type="protein sequence ID" value="BAL57218.1"/>
    <property type="molecule type" value="Genomic_DNA"/>
</dbReference>
<name>H5SM32_9CHLR</name>
<feature type="domain" description="Saccharopine dehydrogenase-like C-terminal" evidence="3">
    <location>
        <begin position="134"/>
        <end position="380"/>
    </location>
</feature>
<protein>
    <submittedName>
        <fullName evidence="4">Saccharopine dehydrogenase</fullName>
    </submittedName>
</protein>